<name>X0Y219_9ZZZZ</name>
<sequence length="93" mass="10494">MSKEIVLRAQREVEGYHQLGEIVREEIEIKKWEQNKAGRVLQGLAKGAYSSLQGLAKNIEISGRTLYYSMAFAGIILKKESGIFPTPLLSYHL</sequence>
<protein>
    <submittedName>
        <fullName evidence="1">Uncharacterized protein</fullName>
    </submittedName>
</protein>
<gene>
    <name evidence="1" type="ORF">S01H1_84543</name>
</gene>
<dbReference type="EMBL" id="BARS01057749">
    <property type="protein sequence ID" value="GAG42793.1"/>
    <property type="molecule type" value="Genomic_DNA"/>
</dbReference>
<accession>X0Y219</accession>
<comment type="caution">
    <text evidence="1">The sequence shown here is derived from an EMBL/GenBank/DDBJ whole genome shotgun (WGS) entry which is preliminary data.</text>
</comment>
<organism evidence="1">
    <name type="scientific">marine sediment metagenome</name>
    <dbReference type="NCBI Taxonomy" id="412755"/>
    <lineage>
        <taxon>unclassified sequences</taxon>
        <taxon>metagenomes</taxon>
        <taxon>ecological metagenomes</taxon>
    </lineage>
</organism>
<reference evidence="1" key="1">
    <citation type="journal article" date="2014" name="Front. Microbiol.">
        <title>High frequency of phylogenetically diverse reductive dehalogenase-homologous genes in deep subseafloor sedimentary metagenomes.</title>
        <authorList>
            <person name="Kawai M."/>
            <person name="Futagami T."/>
            <person name="Toyoda A."/>
            <person name="Takaki Y."/>
            <person name="Nishi S."/>
            <person name="Hori S."/>
            <person name="Arai W."/>
            <person name="Tsubouchi T."/>
            <person name="Morono Y."/>
            <person name="Uchiyama I."/>
            <person name="Ito T."/>
            <person name="Fujiyama A."/>
            <person name="Inagaki F."/>
            <person name="Takami H."/>
        </authorList>
    </citation>
    <scope>NUCLEOTIDE SEQUENCE</scope>
    <source>
        <strain evidence="1">Expedition CK06-06</strain>
    </source>
</reference>
<proteinExistence type="predicted"/>
<dbReference type="AlphaFoldDB" id="X0Y219"/>
<evidence type="ECO:0000313" key="1">
    <source>
        <dbReference type="EMBL" id="GAG42793.1"/>
    </source>
</evidence>